<reference evidence="5 6" key="1">
    <citation type="journal article" date="2018" name="Nat. Ecol. Evol.">
        <title>Genomic signatures of mitonuclear coevolution across populations of Tigriopus californicus.</title>
        <authorList>
            <person name="Barreto F.S."/>
            <person name="Watson E.T."/>
            <person name="Lima T.G."/>
            <person name="Willett C.S."/>
            <person name="Edmands S."/>
            <person name="Li W."/>
            <person name="Burton R.S."/>
        </authorList>
    </citation>
    <scope>NUCLEOTIDE SEQUENCE [LARGE SCALE GENOMIC DNA]</scope>
    <source>
        <strain evidence="5 6">San Diego</strain>
    </source>
</reference>
<evidence type="ECO:0000259" key="4">
    <source>
        <dbReference type="PROSITE" id="PS51279"/>
    </source>
</evidence>
<feature type="compositionally biased region" description="Acidic residues" evidence="3">
    <location>
        <begin position="12"/>
        <end position="36"/>
    </location>
</feature>
<protein>
    <recommendedName>
        <fullName evidence="1">Craniofacial development protein 1</fullName>
    </recommendedName>
    <alternativeName>
        <fullName evidence="2">Bucentaur</fullName>
    </alternativeName>
</protein>
<dbReference type="PANTHER" id="PTHR48407">
    <property type="entry name" value="CRANIOFACIAL DEVELOPMENT PROTEIN 1"/>
    <property type="match status" value="1"/>
</dbReference>
<feature type="compositionally biased region" description="Low complexity" evidence="3">
    <location>
        <begin position="127"/>
        <end position="146"/>
    </location>
</feature>
<dbReference type="OrthoDB" id="445677at2759"/>
<dbReference type="OMA" id="QKYNAER"/>
<name>A0A553PAQ1_TIGCA</name>
<evidence type="ECO:0000256" key="3">
    <source>
        <dbReference type="SAM" id="MobiDB-lite"/>
    </source>
</evidence>
<dbReference type="GO" id="GO:0000812">
    <property type="term" value="C:Swr1 complex"/>
    <property type="evidence" value="ECO:0007669"/>
    <property type="project" value="TreeGrafter"/>
</dbReference>
<sequence length="331" mass="36769">MGDFLHATDLGSDTDDEDYVPEEPQEVLSEEDDDGDVGQSSRPGSQKKSKKKNPGGPDSLKRGAIFELDEDEKRAEAQRRKEFDLEKVEIKAEEEKKKTDDLWADFKKESNAKPKPKPVAGTGLGALTSTVTSSKKGGGSRSLLSSIFDSKPAKENPAPQSKPRSLLSSIFDKKEESPKPTEPSKEVKEESNEDAKLKITQVFDFAGENVEVTKEVDKNSKEAQKFLKAQEKVSGSTATLPNAVAKRPAVGGLASIMNEISGKKKKMGCLDKSKMDWDSYVNKEGIKEELTTHNRGKDGFVEKQEFLERADLRRFELEKTAREKTRKTLNR</sequence>
<proteinExistence type="predicted"/>
<dbReference type="PANTHER" id="PTHR48407:SF1">
    <property type="entry name" value="CRANIOFACIAL DEVELOPMENT PROTEIN 1"/>
    <property type="match status" value="1"/>
</dbReference>
<dbReference type="STRING" id="6832.A0A553PAQ1"/>
<feature type="compositionally biased region" description="Polar residues" evidence="3">
    <location>
        <begin position="158"/>
        <end position="168"/>
    </location>
</feature>
<dbReference type="PROSITE" id="PS51279">
    <property type="entry name" value="BCNT_C"/>
    <property type="match status" value="1"/>
</dbReference>
<feature type="compositionally biased region" description="Basic and acidic residues" evidence="3">
    <location>
        <begin position="171"/>
        <end position="193"/>
    </location>
</feature>
<keyword evidence="6" id="KW-1185">Reference proteome</keyword>
<evidence type="ECO:0000313" key="6">
    <source>
        <dbReference type="Proteomes" id="UP000318571"/>
    </source>
</evidence>
<comment type="caution">
    <text evidence="5">The sequence shown here is derived from an EMBL/GenBank/DDBJ whole genome shotgun (WGS) entry which is preliminary data.</text>
</comment>
<feature type="compositionally biased region" description="Basic and acidic residues" evidence="3">
    <location>
        <begin position="71"/>
        <end position="112"/>
    </location>
</feature>
<gene>
    <name evidence="5" type="ORF">TCAL_00739</name>
</gene>
<dbReference type="Pfam" id="PF07572">
    <property type="entry name" value="BCNT"/>
    <property type="match status" value="1"/>
</dbReference>
<evidence type="ECO:0000313" key="5">
    <source>
        <dbReference type="EMBL" id="TRY74756.1"/>
    </source>
</evidence>
<dbReference type="InterPro" id="IPR027124">
    <property type="entry name" value="Swc5/CFDP1/2"/>
</dbReference>
<dbReference type="EMBL" id="VCGU01000005">
    <property type="protein sequence ID" value="TRY74756.1"/>
    <property type="molecule type" value="Genomic_DNA"/>
</dbReference>
<accession>A0A553PAQ1</accession>
<dbReference type="AlphaFoldDB" id="A0A553PAQ1"/>
<feature type="domain" description="BCNT-C" evidence="4">
    <location>
        <begin position="247"/>
        <end position="328"/>
    </location>
</feature>
<feature type="region of interest" description="Disordered" evidence="3">
    <location>
        <begin position="1"/>
        <end position="193"/>
    </location>
</feature>
<dbReference type="Proteomes" id="UP000318571">
    <property type="component" value="Chromosome 2"/>
</dbReference>
<dbReference type="InterPro" id="IPR011421">
    <property type="entry name" value="BCNT-C"/>
</dbReference>
<evidence type="ECO:0000256" key="2">
    <source>
        <dbReference type="ARBA" id="ARBA00030244"/>
    </source>
</evidence>
<organism evidence="5 6">
    <name type="scientific">Tigriopus californicus</name>
    <name type="common">Marine copepod</name>
    <dbReference type="NCBI Taxonomy" id="6832"/>
    <lineage>
        <taxon>Eukaryota</taxon>
        <taxon>Metazoa</taxon>
        <taxon>Ecdysozoa</taxon>
        <taxon>Arthropoda</taxon>
        <taxon>Crustacea</taxon>
        <taxon>Multicrustacea</taxon>
        <taxon>Hexanauplia</taxon>
        <taxon>Copepoda</taxon>
        <taxon>Harpacticoida</taxon>
        <taxon>Harpacticidae</taxon>
        <taxon>Tigriopus</taxon>
    </lineage>
</organism>
<evidence type="ECO:0000256" key="1">
    <source>
        <dbReference type="ARBA" id="ARBA00019033"/>
    </source>
</evidence>